<dbReference type="PANTHER" id="PTHR33408:SF4">
    <property type="entry name" value="TRANSPOSASE DDE DOMAIN-CONTAINING PROTEIN"/>
    <property type="match status" value="1"/>
</dbReference>
<dbReference type="EMBL" id="JBHRUH010000002">
    <property type="protein sequence ID" value="MFC3290556.1"/>
    <property type="molecule type" value="Genomic_DNA"/>
</dbReference>
<evidence type="ECO:0000313" key="5">
    <source>
        <dbReference type="Proteomes" id="UP001595640"/>
    </source>
</evidence>
<sequence>MSTACLPTPDDRQFALFQESPASPSPSPRVTATSSGRRFIQGDATAIFLGMTPLADHLRQAGVDAPFIVADLLDAQDWTPFEDRYAATGRAPYAPRAMLGLILYGIMHGVSSLRALERLARVDLGCMWVTGGIAPDHANIGRFICLHEQALAQEFFEALTRTVLTRTATSATCLADDGTVIEAACSHYHLLKEEAVRARVSDARTHHQQAPREQQDKTRQQLERAQACEQVLDARIAARRRYGKRTDTVRVSLTEPEAALQRQKRGRGFAPAYTPSVLANEARLIVAHAVDPTSETRVVGELIDQSGRVAPEPQRELLLDAGYFDDGVIAATLARDISLLCPPKPSTTDKANGLYHKSQFAYDAEQEVYFCPAGQRLQRISRIQASTRSREQSVYACDTCAACSQRTACTRSPRGRRIKRYPEDEARLALQQIMIHPGAQAVFRQRKAMVEPVFSALRQQQGLSRFRRRGLAGVKREFALHALAYNLARAVALSLYRLLWLRWWRCLEVSGLTRKMVAAACRYGIVSCQPSKSPSPCRFMGR</sequence>
<feature type="domain" description="Transposase DDE" evidence="3">
    <location>
        <begin position="371"/>
        <end position="489"/>
    </location>
</feature>
<dbReference type="Proteomes" id="UP001595640">
    <property type="component" value="Unassembled WGS sequence"/>
</dbReference>
<accession>A0ABV7LV99</accession>
<organism evidence="4 5">
    <name type="scientific">Modicisalibacter luteus</name>
    <dbReference type="NCBI Taxonomy" id="453962"/>
    <lineage>
        <taxon>Bacteria</taxon>
        <taxon>Pseudomonadati</taxon>
        <taxon>Pseudomonadota</taxon>
        <taxon>Gammaproteobacteria</taxon>
        <taxon>Oceanospirillales</taxon>
        <taxon>Halomonadaceae</taxon>
        <taxon>Modicisalibacter</taxon>
    </lineage>
</organism>
<proteinExistence type="predicted"/>
<protein>
    <submittedName>
        <fullName evidence="4">IS1182 family transposase</fullName>
    </submittedName>
</protein>
<reference evidence="5" key="1">
    <citation type="journal article" date="2019" name="Int. J. Syst. Evol. Microbiol.">
        <title>The Global Catalogue of Microorganisms (GCM) 10K type strain sequencing project: providing services to taxonomists for standard genome sequencing and annotation.</title>
        <authorList>
            <consortium name="The Broad Institute Genomics Platform"/>
            <consortium name="The Broad Institute Genome Sequencing Center for Infectious Disease"/>
            <person name="Wu L."/>
            <person name="Ma J."/>
        </authorList>
    </citation>
    <scope>NUCLEOTIDE SEQUENCE [LARGE SCALE GENOMIC DNA]</scope>
    <source>
        <strain evidence="5">KCTC 12847</strain>
    </source>
</reference>
<evidence type="ECO:0000259" key="2">
    <source>
        <dbReference type="Pfam" id="PF05598"/>
    </source>
</evidence>
<feature type="region of interest" description="Disordered" evidence="1">
    <location>
        <begin position="200"/>
        <end position="220"/>
    </location>
</feature>
<evidence type="ECO:0000259" key="3">
    <source>
        <dbReference type="Pfam" id="PF13751"/>
    </source>
</evidence>
<gene>
    <name evidence="4" type="ORF">ACFOEI_00540</name>
</gene>
<dbReference type="RefSeq" id="WP_156817510.1">
    <property type="nucleotide sequence ID" value="NZ_BMXD01000016.1"/>
</dbReference>
<comment type="caution">
    <text evidence="4">The sequence shown here is derived from an EMBL/GenBank/DDBJ whole genome shotgun (WGS) entry which is preliminary data.</text>
</comment>
<name>A0ABV7LV99_9GAMM</name>
<evidence type="ECO:0000256" key="1">
    <source>
        <dbReference type="SAM" id="MobiDB-lite"/>
    </source>
</evidence>
<feature type="domain" description="Transposase InsH N-terminal" evidence="2">
    <location>
        <begin position="76"/>
        <end position="143"/>
    </location>
</feature>
<dbReference type="InterPro" id="IPR008490">
    <property type="entry name" value="Transposase_InsH_N"/>
</dbReference>
<dbReference type="NCBIfam" id="NF033551">
    <property type="entry name" value="transpos_IS1182"/>
    <property type="match status" value="1"/>
</dbReference>
<dbReference type="Pfam" id="PF05598">
    <property type="entry name" value="DUF772"/>
    <property type="match status" value="1"/>
</dbReference>
<evidence type="ECO:0000313" key="4">
    <source>
        <dbReference type="EMBL" id="MFC3290556.1"/>
    </source>
</evidence>
<dbReference type="InterPro" id="IPR025668">
    <property type="entry name" value="Tnp_DDE_dom"/>
</dbReference>
<dbReference type="InterPro" id="IPR047629">
    <property type="entry name" value="IS1182_transpos"/>
</dbReference>
<keyword evidence="5" id="KW-1185">Reference proteome</keyword>
<dbReference type="Pfam" id="PF13751">
    <property type="entry name" value="DDE_Tnp_1_6"/>
    <property type="match status" value="1"/>
</dbReference>
<dbReference type="PANTHER" id="PTHR33408">
    <property type="entry name" value="TRANSPOSASE"/>
    <property type="match status" value="1"/>
</dbReference>